<feature type="compositionally biased region" description="Pro residues" evidence="11">
    <location>
        <begin position="189"/>
        <end position="203"/>
    </location>
</feature>
<sequence>MSDVLDPTTLLISLPTILPQPCTLLSPQDAIVALIHSCMNALSFRLIGIDDTDSVTLSNTLPENWNENGPSNYTLRYKHEQSAMQFLLKTVKLGPRTAINAIAIESDKVVTFDVKTEDYTSQSFFPFRLSEENGSSLAQGYITSNRVADFIQGFKFKVLQKLIPGLRKEGYSDTIEETLSSQPRSQQPRPLPQTQPTPPPPFPERFTQRPYPFPENPLAIGRNDLDPIPRNPFAPLPLFGDVGGDGMMVGPNHPIFSNRFIPGRSNEQRGPWGGDGFIPPLGAPPGARFDPITPLNQPPGRAGIHPRRGQFRSGGPDNDEFRPPGVDDMFS</sequence>
<feature type="domain" description="PI31 proteasome regulator N-terminal" evidence="13">
    <location>
        <begin position="24"/>
        <end position="169"/>
    </location>
</feature>
<comment type="function">
    <text evidence="10">Plays an important role in control of proteasome function. Inhibits the hydrolysis of protein and peptide substrates by the 20S proteasome. Also inhibits the activation of the proteasome by the proteasome regulatory proteins PA700 and PA28.</text>
</comment>
<dbReference type="GO" id="GO:0005783">
    <property type="term" value="C:endoplasmic reticulum"/>
    <property type="evidence" value="ECO:0007669"/>
    <property type="project" value="UniProtKB-SubCell"/>
</dbReference>
<keyword evidence="8" id="KW-0647">Proteasome</keyword>
<evidence type="ECO:0000256" key="4">
    <source>
        <dbReference type="ARBA" id="ARBA00022481"/>
    </source>
</evidence>
<dbReference type="Pfam" id="PF08577">
    <property type="entry name" value="PI31_Prot_C"/>
    <property type="match status" value="1"/>
</dbReference>
<evidence type="ECO:0000259" key="12">
    <source>
        <dbReference type="Pfam" id="PF08577"/>
    </source>
</evidence>
<accession>A0AAV5A1L5</accession>
<gene>
    <name evidence="14" type="ORF">Clacol_001518</name>
</gene>
<feature type="region of interest" description="Disordered" evidence="11">
    <location>
        <begin position="176"/>
        <end position="218"/>
    </location>
</feature>
<dbReference type="GO" id="GO:0000502">
    <property type="term" value="C:proteasome complex"/>
    <property type="evidence" value="ECO:0007669"/>
    <property type="project" value="UniProtKB-KW"/>
</dbReference>
<evidence type="ECO:0000313" key="15">
    <source>
        <dbReference type="Proteomes" id="UP001050691"/>
    </source>
</evidence>
<evidence type="ECO:0000256" key="9">
    <source>
        <dbReference type="ARBA" id="ARBA00022990"/>
    </source>
</evidence>
<dbReference type="EMBL" id="BPWL01000002">
    <property type="protein sequence ID" value="GJJ07317.1"/>
    <property type="molecule type" value="Genomic_DNA"/>
</dbReference>
<comment type="similarity">
    <text evidence="3">Belongs to the proteasome inhibitor PI31 family.</text>
</comment>
<evidence type="ECO:0000256" key="5">
    <source>
        <dbReference type="ARBA" id="ARBA00022490"/>
    </source>
</evidence>
<keyword evidence="6" id="KW-0597">Phosphoprotein</keyword>
<name>A0AAV5A1L5_9AGAM</name>
<feature type="domain" description="PI31 proteasome regulator C-terminal" evidence="12">
    <location>
        <begin position="220"/>
        <end position="294"/>
    </location>
</feature>
<dbReference type="InterPro" id="IPR045128">
    <property type="entry name" value="PI31-like"/>
</dbReference>
<protein>
    <recommendedName>
        <fullName evidence="16">Proteasome inhibitor PI31 subunit</fullName>
    </recommendedName>
</protein>
<feature type="compositionally biased region" description="Low complexity" evidence="11">
    <location>
        <begin position="178"/>
        <end position="188"/>
    </location>
</feature>
<dbReference type="PANTHER" id="PTHR13266:SF1">
    <property type="entry name" value="PROTEASOME INHIBITOR PI31 SUBUNIT"/>
    <property type="match status" value="1"/>
</dbReference>
<dbReference type="GO" id="GO:0004866">
    <property type="term" value="F:endopeptidase inhibitor activity"/>
    <property type="evidence" value="ECO:0007669"/>
    <property type="project" value="InterPro"/>
</dbReference>
<dbReference type="PANTHER" id="PTHR13266">
    <property type="entry name" value="PROTEASOME INHIBITOR"/>
    <property type="match status" value="1"/>
</dbReference>
<dbReference type="Proteomes" id="UP001050691">
    <property type="component" value="Unassembled WGS sequence"/>
</dbReference>
<evidence type="ECO:0000256" key="1">
    <source>
        <dbReference type="ARBA" id="ARBA00004240"/>
    </source>
</evidence>
<dbReference type="AlphaFoldDB" id="A0AAV5A1L5"/>
<evidence type="ECO:0000313" key="14">
    <source>
        <dbReference type="EMBL" id="GJJ07317.1"/>
    </source>
</evidence>
<evidence type="ECO:0000256" key="7">
    <source>
        <dbReference type="ARBA" id="ARBA00022824"/>
    </source>
</evidence>
<dbReference type="InterPro" id="IPR013886">
    <property type="entry name" value="PI31_Prot_C"/>
</dbReference>
<comment type="subcellular location">
    <subcellularLocation>
        <location evidence="2">Cytoplasm</location>
    </subcellularLocation>
    <subcellularLocation>
        <location evidence="1">Endoplasmic reticulum</location>
    </subcellularLocation>
</comment>
<dbReference type="GO" id="GO:0070628">
    <property type="term" value="F:proteasome binding"/>
    <property type="evidence" value="ECO:0007669"/>
    <property type="project" value="InterPro"/>
</dbReference>
<evidence type="ECO:0008006" key="16">
    <source>
        <dbReference type="Google" id="ProtNLM"/>
    </source>
</evidence>
<evidence type="ECO:0000256" key="6">
    <source>
        <dbReference type="ARBA" id="ARBA00022553"/>
    </source>
</evidence>
<keyword evidence="9" id="KW-0007">Acetylation</keyword>
<dbReference type="Gene3D" id="3.40.1000.30">
    <property type="match status" value="1"/>
</dbReference>
<feature type="region of interest" description="Disordered" evidence="11">
    <location>
        <begin position="288"/>
        <end position="331"/>
    </location>
</feature>
<dbReference type="InterPro" id="IPR021625">
    <property type="entry name" value="PI31_Prot_N"/>
</dbReference>
<dbReference type="GO" id="GO:0043161">
    <property type="term" value="P:proteasome-mediated ubiquitin-dependent protein catabolic process"/>
    <property type="evidence" value="ECO:0007669"/>
    <property type="project" value="InterPro"/>
</dbReference>
<keyword evidence="15" id="KW-1185">Reference proteome</keyword>
<reference evidence="14" key="1">
    <citation type="submission" date="2021-10" db="EMBL/GenBank/DDBJ databases">
        <title>De novo Genome Assembly of Clathrus columnatus (Basidiomycota, Fungi) Using Illumina and Nanopore Sequence Data.</title>
        <authorList>
            <person name="Ogiso-Tanaka E."/>
            <person name="Itagaki H."/>
            <person name="Hosoya T."/>
            <person name="Hosaka K."/>
        </authorList>
    </citation>
    <scope>NUCLEOTIDE SEQUENCE</scope>
    <source>
        <strain evidence="14">MO-923</strain>
    </source>
</reference>
<evidence type="ECO:0000256" key="2">
    <source>
        <dbReference type="ARBA" id="ARBA00004496"/>
    </source>
</evidence>
<evidence type="ECO:0000256" key="3">
    <source>
        <dbReference type="ARBA" id="ARBA00006405"/>
    </source>
</evidence>
<keyword evidence="4" id="KW-0488">Methylation</keyword>
<organism evidence="14 15">
    <name type="scientific">Clathrus columnatus</name>
    <dbReference type="NCBI Taxonomy" id="1419009"/>
    <lineage>
        <taxon>Eukaryota</taxon>
        <taxon>Fungi</taxon>
        <taxon>Dikarya</taxon>
        <taxon>Basidiomycota</taxon>
        <taxon>Agaricomycotina</taxon>
        <taxon>Agaricomycetes</taxon>
        <taxon>Phallomycetidae</taxon>
        <taxon>Phallales</taxon>
        <taxon>Clathraceae</taxon>
        <taxon>Clathrus</taxon>
    </lineage>
</organism>
<comment type="caution">
    <text evidence="14">The sequence shown here is derived from an EMBL/GenBank/DDBJ whole genome shotgun (WGS) entry which is preliminary data.</text>
</comment>
<proteinExistence type="inferred from homology"/>
<keyword evidence="7" id="KW-0256">Endoplasmic reticulum</keyword>
<evidence type="ECO:0000259" key="13">
    <source>
        <dbReference type="Pfam" id="PF11566"/>
    </source>
</evidence>
<evidence type="ECO:0000256" key="8">
    <source>
        <dbReference type="ARBA" id="ARBA00022942"/>
    </source>
</evidence>
<evidence type="ECO:0000256" key="10">
    <source>
        <dbReference type="ARBA" id="ARBA00024805"/>
    </source>
</evidence>
<keyword evidence="5" id="KW-0963">Cytoplasm</keyword>
<evidence type="ECO:0000256" key="11">
    <source>
        <dbReference type="SAM" id="MobiDB-lite"/>
    </source>
</evidence>
<dbReference type="Pfam" id="PF11566">
    <property type="entry name" value="PI31_Prot_N"/>
    <property type="match status" value="1"/>
</dbReference>